<feature type="compositionally biased region" description="Basic and acidic residues" evidence="1">
    <location>
        <begin position="445"/>
        <end position="455"/>
    </location>
</feature>
<evidence type="ECO:0000259" key="3">
    <source>
        <dbReference type="Pfam" id="PF02225"/>
    </source>
</evidence>
<feature type="region of interest" description="Disordered" evidence="1">
    <location>
        <begin position="427"/>
        <end position="455"/>
    </location>
</feature>
<keyword evidence="2" id="KW-0732">Signal</keyword>
<dbReference type="InterPro" id="IPR039373">
    <property type="entry name" value="Peptidase_M28B"/>
</dbReference>
<dbReference type="SUPFAM" id="SSF52025">
    <property type="entry name" value="PA domain"/>
    <property type="match status" value="1"/>
</dbReference>
<dbReference type="EMBL" id="JBHSAP010000007">
    <property type="protein sequence ID" value="MFC4076132.1"/>
    <property type="molecule type" value="Genomic_DNA"/>
</dbReference>
<dbReference type="Gene3D" id="3.40.630.10">
    <property type="entry name" value="Zn peptidases"/>
    <property type="match status" value="1"/>
</dbReference>
<evidence type="ECO:0000259" key="4">
    <source>
        <dbReference type="Pfam" id="PF04389"/>
    </source>
</evidence>
<feature type="compositionally biased region" description="Polar residues" evidence="1">
    <location>
        <begin position="432"/>
        <end position="444"/>
    </location>
</feature>
<feature type="domain" description="Peptidase M28" evidence="4">
    <location>
        <begin position="234"/>
        <end position="418"/>
    </location>
</feature>
<proteinExistence type="predicted"/>
<dbReference type="PANTHER" id="PTHR10404">
    <property type="entry name" value="N-ACETYLATED-ALPHA-LINKED ACIDIC DIPEPTIDASE"/>
    <property type="match status" value="1"/>
</dbReference>
<comment type="caution">
    <text evidence="5">The sequence shown here is derived from an EMBL/GenBank/DDBJ whole genome shotgun (WGS) entry which is preliminary data.</text>
</comment>
<feature type="chain" id="PRO_5045966641" evidence="2">
    <location>
        <begin position="27"/>
        <end position="455"/>
    </location>
</feature>
<dbReference type="SUPFAM" id="SSF53187">
    <property type="entry name" value="Zn-dependent exopeptidases"/>
    <property type="match status" value="1"/>
</dbReference>
<feature type="domain" description="PA" evidence="3">
    <location>
        <begin position="127"/>
        <end position="207"/>
    </location>
</feature>
<reference evidence="6" key="1">
    <citation type="journal article" date="2019" name="Int. J. Syst. Evol. Microbiol.">
        <title>The Global Catalogue of Microorganisms (GCM) 10K type strain sequencing project: providing services to taxonomists for standard genome sequencing and annotation.</title>
        <authorList>
            <consortium name="The Broad Institute Genomics Platform"/>
            <consortium name="The Broad Institute Genome Sequencing Center for Infectious Disease"/>
            <person name="Wu L."/>
            <person name="Ma J."/>
        </authorList>
    </citation>
    <scope>NUCLEOTIDE SEQUENCE [LARGE SCALE GENOMIC DNA]</scope>
    <source>
        <strain evidence="6">IBRC-M 10813</strain>
    </source>
</reference>
<dbReference type="InterPro" id="IPR003137">
    <property type="entry name" value="PA_domain"/>
</dbReference>
<dbReference type="CDD" id="cd02133">
    <property type="entry name" value="PA_C5a_like"/>
    <property type="match status" value="1"/>
</dbReference>
<dbReference type="Proteomes" id="UP001595843">
    <property type="component" value="Unassembled WGS sequence"/>
</dbReference>
<gene>
    <name evidence="5" type="ORF">ACFOUO_04840</name>
</gene>
<feature type="signal peptide" evidence="2">
    <location>
        <begin position="1"/>
        <end position="26"/>
    </location>
</feature>
<sequence>MKHHRYRIVFAFALTLALVFSTTTYAAPIHINQIAQEISKDRIYKHITKLANRDNARVTGFDGEHRAANYIAKNLKKYGIKVERQTFPIMAFLARGSEVKVNTPLQKTLTSKPFNYTPATPQEGLSGKVVLAGMGKPEDFQGMNLEGKIALIRRGDITFYEKSQNAAKAGAAGVLIYNNTDGSLSGTLGQQGAVPTLALPKAEGEELKALVESDQPVTVTIKADVELTPSYSQNVIGTIKAKKGNPAKAKTIIVGAHYDGVDTPAANDNASGTATLLETAKALSDEKLRHNVKVIFFGAEEVGLVGSTRYVKAMSPEEKAETAAMINMDMVGVGDTIGIMTADPQAKSFVADRAEDYVKTYGYSYKRYDSTRSDHAPFEAAGIPVAFLNYHQDPYYHTDEDAPDKIDKNNLHRMGMLATLLTHNLANDPKLKSSNPSSMKSLNKQKSDNPEWKQK</sequence>
<dbReference type="Pfam" id="PF04389">
    <property type="entry name" value="Peptidase_M28"/>
    <property type="match status" value="1"/>
</dbReference>
<dbReference type="RefSeq" id="WP_380702703.1">
    <property type="nucleotide sequence ID" value="NZ_JBHSAP010000007.1"/>
</dbReference>
<name>A0ABV8JEF2_9BACL</name>
<dbReference type="PANTHER" id="PTHR10404:SF46">
    <property type="entry name" value="VACUOLAR PROTEIN SORTING-ASSOCIATED PROTEIN 70"/>
    <property type="match status" value="1"/>
</dbReference>
<organism evidence="5 6">
    <name type="scientific">Salinithrix halophila</name>
    <dbReference type="NCBI Taxonomy" id="1485204"/>
    <lineage>
        <taxon>Bacteria</taxon>
        <taxon>Bacillati</taxon>
        <taxon>Bacillota</taxon>
        <taxon>Bacilli</taxon>
        <taxon>Bacillales</taxon>
        <taxon>Thermoactinomycetaceae</taxon>
        <taxon>Salinithrix</taxon>
    </lineage>
</organism>
<dbReference type="Pfam" id="PF02225">
    <property type="entry name" value="PA"/>
    <property type="match status" value="1"/>
</dbReference>
<dbReference type="Gene3D" id="3.50.30.30">
    <property type="match status" value="1"/>
</dbReference>
<dbReference type="InterPro" id="IPR007484">
    <property type="entry name" value="Peptidase_M28"/>
</dbReference>
<keyword evidence="6" id="KW-1185">Reference proteome</keyword>
<evidence type="ECO:0000256" key="2">
    <source>
        <dbReference type="SAM" id="SignalP"/>
    </source>
</evidence>
<accession>A0ABV8JEF2</accession>
<protein>
    <submittedName>
        <fullName evidence="5">M20/M25/M40 family metallo-hydrolase</fullName>
    </submittedName>
</protein>
<evidence type="ECO:0000313" key="6">
    <source>
        <dbReference type="Proteomes" id="UP001595843"/>
    </source>
</evidence>
<evidence type="ECO:0000313" key="5">
    <source>
        <dbReference type="EMBL" id="MFC4076132.1"/>
    </source>
</evidence>
<evidence type="ECO:0000256" key="1">
    <source>
        <dbReference type="SAM" id="MobiDB-lite"/>
    </source>
</evidence>
<dbReference type="InterPro" id="IPR046450">
    <property type="entry name" value="PA_dom_sf"/>
</dbReference>